<dbReference type="Gene3D" id="1.20.1510.10">
    <property type="entry name" value="Cation efflux protein transmembrane domain"/>
    <property type="match status" value="1"/>
</dbReference>
<dbReference type="Pfam" id="PF01545">
    <property type="entry name" value="Cation_efflux"/>
    <property type="match status" value="1"/>
</dbReference>
<evidence type="ECO:0000259" key="7">
    <source>
        <dbReference type="Pfam" id="PF01545"/>
    </source>
</evidence>
<dbReference type="GO" id="GO:0006829">
    <property type="term" value="P:zinc ion transport"/>
    <property type="evidence" value="ECO:0007669"/>
    <property type="project" value="InterPro"/>
</dbReference>
<dbReference type="InterPro" id="IPR058533">
    <property type="entry name" value="Cation_efflux_TM"/>
</dbReference>
<feature type="transmembrane region" description="Helical" evidence="6">
    <location>
        <begin position="194"/>
        <end position="213"/>
    </location>
</feature>
<evidence type="ECO:0000313" key="9">
    <source>
        <dbReference type="EMBL" id="MDQ0180682.1"/>
    </source>
</evidence>
<keyword evidence="2" id="KW-0813">Transport</keyword>
<dbReference type="NCBIfam" id="TIGR01297">
    <property type="entry name" value="CDF"/>
    <property type="match status" value="1"/>
</dbReference>
<comment type="caution">
    <text evidence="8">The sequence shown here is derived from an EMBL/GenBank/DDBJ whole genome shotgun (WGS) entry which is preliminary data.</text>
</comment>
<evidence type="ECO:0000313" key="10">
    <source>
        <dbReference type="Proteomes" id="UP001230951"/>
    </source>
</evidence>
<feature type="transmembrane region" description="Helical" evidence="6">
    <location>
        <begin position="9"/>
        <end position="30"/>
    </location>
</feature>
<dbReference type="InterPro" id="IPR040177">
    <property type="entry name" value="SLC30A9"/>
</dbReference>
<protein>
    <submittedName>
        <fullName evidence="8">Cation diffusion facilitator family transporter</fullName>
    </submittedName>
</protein>
<dbReference type="PANTHER" id="PTHR13414">
    <property type="entry name" value="HUEL-CATION TRANSPORTER"/>
    <property type="match status" value="1"/>
</dbReference>
<keyword evidence="3 6" id="KW-0812">Transmembrane</keyword>
<evidence type="ECO:0000256" key="4">
    <source>
        <dbReference type="ARBA" id="ARBA00022989"/>
    </source>
</evidence>
<evidence type="ECO:0000256" key="6">
    <source>
        <dbReference type="SAM" id="Phobius"/>
    </source>
</evidence>
<dbReference type="InterPro" id="IPR002524">
    <property type="entry name" value="Cation_efflux"/>
</dbReference>
<feature type="transmembrane region" description="Helical" evidence="6">
    <location>
        <begin position="77"/>
        <end position="97"/>
    </location>
</feature>
<dbReference type="SUPFAM" id="SSF161111">
    <property type="entry name" value="Cation efflux protein transmembrane domain-like"/>
    <property type="match status" value="1"/>
</dbReference>
<accession>A0AAW8DKQ9</accession>
<sequence>MAANGGTKAIVAALSANLAIAVLKFVAFVLTMSSSMLAEAIHSVADSGNQLLLLLGGKRAQRAASPEHPFGYGRERYIYAFIVSIVLFSVGGLFALYESWEKFQHPHAIEGDFWWVPLAVLLGAIVAESFSFRTAIHESNPLRGKQSWIKFIRNAKQPELPVILLEDFGALLGLVFALFGVSLTLITGNGLWDAAGTGMIGLLLVGIAVVLAVETKSLLLGESATKEDNARITEAIESDGTRIIHLKTMHLGPEELLVAAKISVGAADTGQAIATAIDAAELRIRTAVPIARVIYLEPDVERVQV</sequence>
<dbReference type="EMBL" id="JAUSRG010000011">
    <property type="protein sequence ID" value="MDP9906445.1"/>
    <property type="molecule type" value="Genomic_DNA"/>
</dbReference>
<gene>
    <name evidence="8" type="ORF">J2S90_003429</name>
    <name evidence="9" type="ORF">J2S93_002104</name>
</gene>
<dbReference type="Proteomes" id="UP001230951">
    <property type="component" value="Unassembled WGS sequence"/>
</dbReference>
<evidence type="ECO:0000256" key="3">
    <source>
        <dbReference type="ARBA" id="ARBA00022692"/>
    </source>
</evidence>
<evidence type="ECO:0000313" key="8">
    <source>
        <dbReference type="EMBL" id="MDP9906445.1"/>
    </source>
</evidence>
<dbReference type="AlphaFoldDB" id="A0AAW8DKQ9"/>
<keyword evidence="5 6" id="KW-0472">Membrane</keyword>
<dbReference type="InterPro" id="IPR027469">
    <property type="entry name" value="Cation_efflux_TMD_sf"/>
</dbReference>
<comment type="subcellular location">
    <subcellularLocation>
        <location evidence="1">Membrane</location>
        <topology evidence="1">Multi-pass membrane protein</topology>
    </subcellularLocation>
</comment>
<keyword evidence="4 6" id="KW-1133">Transmembrane helix</keyword>
<dbReference type="GO" id="GO:0016020">
    <property type="term" value="C:membrane"/>
    <property type="evidence" value="ECO:0007669"/>
    <property type="project" value="UniProtKB-SubCell"/>
</dbReference>
<name>A0AAW8DKQ9_9MICC</name>
<dbReference type="PANTHER" id="PTHR13414:SF9">
    <property type="entry name" value="PROTON-COUPLED ZINC ANTIPORTER SLC30A9, MITOCHONDRIAL"/>
    <property type="match status" value="1"/>
</dbReference>
<feature type="domain" description="Cation efflux protein transmembrane" evidence="7">
    <location>
        <begin position="11"/>
        <end position="220"/>
    </location>
</feature>
<feature type="transmembrane region" description="Helical" evidence="6">
    <location>
        <begin position="168"/>
        <end position="188"/>
    </location>
</feature>
<organism evidence="8 11">
    <name type="scientific">Arthrobacter bambusae</name>
    <dbReference type="NCBI Taxonomy" id="1338426"/>
    <lineage>
        <taxon>Bacteria</taxon>
        <taxon>Bacillati</taxon>
        <taxon>Actinomycetota</taxon>
        <taxon>Actinomycetes</taxon>
        <taxon>Micrococcales</taxon>
        <taxon>Micrococcaceae</taxon>
        <taxon>Arthrobacter</taxon>
    </lineage>
</organism>
<feature type="transmembrane region" description="Helical" evidence="6">
    <location>
        <begin position="113"/>
        <end position="136"/>
    </location>
</feature>
<evidence type="ECO:0000313" key="11">
    <source>
        <dbReference type="Proteomes" id="UP001242995"/>
    </source>
</evidence>
<evidence type="ECO:0000256" key="1">
    <source>
        <dbReference type="ARBA" id="ARBA00004141"/>
    </source>
</evidence>
<evidence type="ECO:0000256" key="2">
    <source>
        <dbReference type="ARBA" id="ARBA00022448"/>
    </source>
</evidence>
<proteinExistence type="predicted"/>
<reference evidence="8 10" key="1">
    <citation type="submission" date="2023-07" db="EMBL/GenBank/DDBJ databases">
        <title>Sorghum-associated microbial communities from plants grown in Nebraska, USA.</title>
        <authorList>
            <person name="Schachtman D."/>
        </authorList>
    </citation>
    <scope>NUCLEOTIDE SEQUENCE</scope>
    <source>
        <strain evidence="8">DS1006</strain>
        <strain evidence="9 10">DS1016</strain>
    </source>
</reference>
<evidence type="ECO:0000256" key="5">
    <source>
        <dbReference type="ARBA" id="ARBA00023136"/>
    </source>
</evidence>
<dbReference type="RefSeq" id="WP_284989314.1">
    <property type="nucleotide sequence ID" value="NZ_JAUSRG010000011.1"/>
</dbReference>
<dbReference type="EMBL" id="JAUSTF010000003">
    <property type="protein sequence ID" value="MDQ0180682.1"/>
    <property type="molecule type" value="Genomic_DNA"/>
</dbReference>
<keyword evidence="10" id="KW-1185">Reference proteome</keyword>
<dbReference type="Proteomes" id="UP001242995">
    <property type="component" value="Unassembled WGS sequence"/>
</dbReference>
<dbReference type="GO" id="GO:0008324">
    <property type="term" value="F:monoatomic cation transmembrane transporter activity"/>
    <property type="evidence" value="ECO:0007669"/>
    <property type="project" value="InterPro"/>
</dbReference>